<dbReference type="GO" id="GO:0005886">
    <property type="term" value="C:plasma membrane"/>
    <property type="evidence" value="ECO:0007669"/>
    <property type="project" value="TreeGrafter"/>
</dbReference>
<evidence type="ECO:0000256" key="1">
    <source>
        <dbReference type="ARBA" id="ARBA00004141"/>
    </source>
</evidence>
<feature type="transmembrane region" description="Helical" evidence="6">
    <location>
        <begin position="66"/>
        <end position="88"/>
    </location>
</feature>
<feature type="transmembrane region" description="Helical" evidence="6">
    <location>
        <begin position="100"/>
        <end position="119"/>
    </location>
</feature>
<evidence type="ECO:0000313" key="8">
    <source>
        <dbReference type="EMBL" id="HCL01326.1"/>
    </source>
</evidence>
<evidence type="ECO:0000259" key="7">
    <source>
        <dbReference type="Pfam" id="PF04138"/>
    </source>
</evidence>
<dbReference type="Proteomes" id="UP000262969">
    <property type="component" value="Unassembled WGS sequence"/>
</dbReference>
<keyword evidence="5 6" id="KW-0472">Membrane</keyword>
<feature type="domain" description="GtrA/DPMS transmembrane" evidence="7">
    <location>
        <begin position="69"/>
        <end position="183"/>
    </location>
</feature>
<dbReference type="EMBL" id="DPVV01000099">
    <property type="protein sequence ID" value="HCL01326.1"/>
    <property type="molecule type" value="Genomic_DNA"/>
</dbReference>
<evidence type="ECO:0000256" key="3">
    <source>
        <dbReference type="ARBA" id="ARBA00022692"/>
    </source>
</evidence>
<dbReference type="InterPro" id="IPR051401">
    <property type="entry name" value="GtrA_CellWall_Glycosyl"/>
</dbReference>
<evidence type="ECO:0000313" key="9">
    <source>
        <dbReference type="Proteomes" id="UP000262969"/>
    </source>
</evidence>
<evidence type="ECO:0000256" key="2">
    <source>
        <dbReference type="ARBA" id="ARBA00009399"/>
    </source>
</evidence>
<dbReference type="GO" id="GO:0000271">
    <property type="term" value="P:polysaccharide biosynthetic process"/>
    <property type="evidence" value="ECO:0007669"/>
    <property type="project" value="InterPro"/>
</dbReference>
<dbReference type="PANTHER" id="PTHR38459">
    <property type="entry name" value="PROPHAGE BACTOPRENOL-LINKED GLUCOSE TRANSLOCASE HOMOLOG"/>
    <property type="match status" value="1"/>
</dbReference>
<feature type="transmembrane region" description="Helical" evidence="6">
    <location>
        <begin position="161"/>
        <end position="183"/>
    </location>
</feature>
<feature type="transmembrane region" description="Helical" evidence="6">
    <location>
        <begin position="131"/>
        <end position="155"/>
    </location>
</feature>
<gene>
    <name evidence="8" type="ORF">DHW61_02755</name>
</gene>
<evidence type="ECO:0000256" key="6">
    <source>
        <dbReference type="SAM" id="Phobius"/>
    </source>
</evidence>
<protein>
    <recommendedName>
        <fullName evidence="7">GtrA/DPMS transmembrane domain-containing protein</fullName>
    </recommendedName>
</protein>
<dbReference type="PANTHER" id="PTHR38459:SF5">
    <property type="entry name" value="CELL WALL TEICHOIC ACID GLYCOSYLATION PROTEIN GTCA"/>
    <property type="match status" value="1"/>
</dbReference>
<comment type="similarity">
    <text evidence="2">Belongs to the GtrA family.</text>
</comment>
<reference evidence="8 9" key="1">
    <citation type="journal article" date="2018" name="Nat. Biotechnol.">
        <title>A standardized bacterial taxonomy based on genome phylogeny substantially revises the tree of life.</title>
        <authorList>
            <person name="Parks D.H."/>
            <person name="Chuvochina M."/>
            <person name="Waite D.W."/>
            <person name="Rinke C."/>
            <person name="Skarshewski A."/>
            <person name="Chaumeil P.A."/>
            <person name="Hugenholtz P."/>
        </authorList>
    </citation>
    <scope>NUCLEOTIDE SEQUENCE [LARGE SCALE GENOMIC DNA]</scope>
    <source>
        <strain evidence="8">UBA11728</strain>
    </source>
</reference>
<comment type="subcellular location">
    <subcellularLocation>
        <location evidence="1">Membrane</location>
        <topology evidence="1">Multi-pass membrane protein</topology>
    </subcellularLocation>
</comment>
<organism evidence="8 9">
    <name type="scientific">Lachnoclostridium phytofermentans</name>
    <dbReference type="NCBI Taxonomy" id="66219"/>
    <lineage>
        <taxon>Bacteria</taxon>
        <taxon>Bacillati</taxon>
        <taxon>Bacillota</taxon>
        <taxon>Clostridia</taxon>
        <taxon>Lachnospirales</taxon>
        <taxon>Lachnospiraceae</taxon>
    </lineage>
</organism>
<keyword evidence="3 6" id="KW-0812">Transmembrane</keyword>
<dbReference type="AlphaFoldDB" id="A0A3D2X2X4"/>
<evidence type="ECO:0000256" key="5">
    <source>
        <dbReference type="ARBA" id="ARBA00023136"/>
    </source>
</evidence>
<dbReference type="Pfam" id="PF04138">
    <property type="entry name" value="GtrA_DPMS_TM"/>
    <property type="match status" value="1"/>
</dbReference>
<keyword evidence="4 6" id="KW-1133">Transmembrane helix</keyword>
<comment type="caution">
    <text evidence="8">The sequence shown here is derived from an EMBL/GenBank/DDBJ whole genome shotgun (WGS) entry which is preliminary data.</text>
</comment>
<accession>A0A3D2X2X4</accession>
<name>A0A3D2X2X4_9FIRM</name>
<dbReference type="InterPro" id="IPR007267">
    <property type="entry name" value="GtrA_DPMS_TM"/>
</dbReference>
<proteinExistence type="inferred from homology"/>
<evidence type="ECO:0000256" key="4">
    <source>
        <dbReference type="ARBA" id="ARBA00022989"/>
    </source>
</evidence>
<sequence length="190" mass="21623">MPYTQAISHLKPAENKSSSYIGKTMGILSIVRNDERIEAMSIKNENELQETSLIIKLWKKFVNRETITYAIAGVLTTLVNLISFDLIANKMHVNDLVANVIAWILAVSFAYLVNNFWVFHSGVGNEIEKIFKFFGARLVTLGIEEVGILCFVTWLHFNNMAVKLGLAVIVIIVNYIFSNLYIFNRDMDEK</sequence>